<accession>A0A6S6U258</accession>
<evidence type="ECO:0000313" key="1">
    <source>
        <dbReference type="EMBL" id="CAA6824357.1"/>
    </source>
</evidence>
<organism evidence="1">
    <name type="scientific">uncultured Thiotrichaceae bacterium</name>
    <dbReference type="NCBI Taxonomy" id="298394"/>
    <lineage>
        <taxon>Bacteria</taxon>
        <taxon>Pseudomonadati</taxon>
        <taxon>Pseudomonadota</taxon>
        <taxon>Gammaproteobacteria</taxon>
        <taxon>Thiotrichales</taxon>
        <taxon>Thiotrichaceae</taxon>
        <taxon>environmental samples</taxon>
    </lineage>
</organism>
<reference evidence="1" key="1">
    <citation type="submission" date="2020-01" db="EMBL/GenBank/DDBJ databases">
        <authorList>
            <person name="Meier V. D."/>
            <person name="Meier V D."/>
        </authorList>
    </citation>
    <scope>NUCLEOTIDE SEQUENCE</scope>
    <source>
        <strain evidence="1">HLG_WM_MAG_09</strain>
    </source>
</reference>
<name>A0A6S6U258_9GAMM</name>
<dbReference type="EMBL" id="CACVAT010000390">
    <property type="protein sequence ID" value="CAA6824357.1"/>
    <property type="molecule type" value="Genomic_DNA"/>
</dbReference>
<protein>
    <submittedName>
        <fullName evidence="1">Uncharacterized protein</fullName>
    </submittedName>
</protein>
<sequence length="34" mass="3786">MLVIADTSALVAVATCDGLDWLEICNLKYIWVMD</sequence>
<dbReference type="AlphaFoldDB" id="A0A6S6U258"/>
<gene>
    <name evidence="1" type="ORF">HELGO_WM43325</name>
</gene>
<proteinExistence type="predicted"/>